<sequence length="367" mass="40940">MKKFLVGFILFSMVVSVIPGAVVDDDTKCIWCTEWEPYGLYAGQNELVGNVSVRVCGDNLEYNYEITEPGWCISEIHLMALNESPNDTSSSWYTKYVTKKGNPKVGQFEINEEGLCVKEYSGTLNLGEFNPCTDKLYIAAHAVVCECECECIFTGCGYEAIDEGEGWVIDTSTYITGTKYGLPDAAWRYDPLLCLGEANTVDKINHTFTSLGQGGSIVLYFNGNICGDGDNSTPDLEIYETTYNKGEYPDPTWVESISIEAFYNGSYYLVGTATNNEGDNNIDHTFINYIYDLPSGVCIEKIRINDTSTLSGKDYDIDAVKANYWCVPEYEYICNCTGNCETAWGNGESFPGNNWAMYFEYPNSMCN</sequence>
<dbReference type="EMBL" id="JACDUJ010000001">
    <property type="protein sequence ID" value="MBA2846307.1"/>
    <property type="molecule type" value="Genomic_DNA"/>
</dbReference>
<proteinExistence type="predicted"/>
<comment type="caution">
    <text evidence="1">The sequence shown here is derived from an EMBL/GenBank/DDBJ whole genome shotgun (WGS) entry which is preliminary data.</text>
</comment>
<name>A0A7J9NLH0_METMI</name>
<dbReference type="AlphaFoldDB" id="A0A7J9NLH0"/>
<evidence type="ECO:0000313" key="1">
    <source>
        <dbReference type="EMBL" id="MBA2846307.1"/>
    </source>
</evidence>
<evidence type="ECO:0000313" key="2">
    <source>
        <dbReference type="Proteomes" id="UP000571854"/>
    </source>
</evidence>
<dbReference type="RefSeq" id="WP_181491847.1">
    <property type="nucleotide sequence ID" value="NZ_JACDUJ010000001.1"/>
</dbReference>
<reference evidence="1 2" key="1">
    <citation type="submission" date="2020-07" db="EMBL/GenBank/DDBJ databases">
        <title>Genomic Encyclopedia of Type Strains, Phase IV (KMG-V): Genome sequencing to study the core and pangenomes of soil and plant-associated prokaryotes.</title>
        <authorList>
            <person name="Whitman W."/>
        </authorList>
    </citation>
    <scope>NUCLEOTIDE SEQUENCE [LARGE SCALE GENOMIC DNA]</scope>
    <source>
        <strain evidence="1 2">A5</strain>
    </source>
</reference>
<dbReference type="Proteomes" id="UP000571854">
    <property type="component" value="Unassembled WGS sequence"/>
</dbReference>
<protein>
    <submittedName>
        <fullName evidence="1">Uncharacterized protein</fullName>
    </submittedName>
</protein>
<organism evidence="1 2">
    <name type="scientific">Methanococcus maripaludis</name>
    <name type="common">Methanococcus deltae</name>
    <dbReference type="NCBI Taxonomy" id="39152"/>
    <lineage>
        <taxon>Archaea</taxon>
        <taxon>Methanobacteriati</taxon>
        <taxon>Methanobacteriota</taxon>
        <taxon>Methanomada group</taxon>
        <taxon>Methanococci</taxon>
        <taxon>Methanococcales</taxon>
        <taxon>Methanococcaceae</taxon>
        <taxon>Methanococcus</taxon>
    </lineage>
</organism>
<gene>
    <name evidence="1" type="ORF">HNP88_000491</name>
</gene>
<accession>A0A7J9NLH0</accession>